<gene>
    <name evidence="1" type="ORF">B5E44_00540</name>
</gene>
<sequence>MDKLEYEMNRVAEKAAKKASKKDAIKAIQMLKRADYDFDMVLREILQSYGDDLPRAEIKKITKKD</sequence>
<dbReference type="AlphaFoldDB" id="A0A1Y4W939"/>
<evidence type="ECO:0000313" key="1">
    <source>
        <dbReference type="EMBL" id="OUQ78133.1"/>
    </source>
</evidence>
<proteinExistence type="predicted"/>
<evidence type="ECO:0000313" key="2">
    <source>
        <dbReference type="Proteomes" id="UP000195859"/>
    </source>
</evidence>
<dbReference type="RefSeq" id="WP_087300893.1">
    <property type="nucleotide sequence ID" value="NZ_NFLZ01000001.1"/>
</dbReference>
<dbReference type="Proteomes" id="UP000195859">
    <property type="component" value="Unassembled WGS sequence"/>
</dbReference>
<comment type="caution">
    <text evidence="1">The sequence shown here is derived from an EMBL/GenBank/DDBJ whole genome shotgun (WGS) entry which is preliminary data.</text>
</comment>
<dbReference type="EMBL" id="NFLZ01000001">
    <property type="protein sequence ID" value="OUQ78133.1"/>
    <property type="molecule type" value="Genomic_DNA"/>
</dbReference>
<accession>A0A1Y4W939</accession>
<protein>
    <submittedName>
        <fullName evidence="1">Uncharacterized protein</fullName>
    </submittedName>
</protein>
<organism evidence="1 2">
    <name type="scientific">Lactobacillus gallinarum</name>
    <dbReference type="NCBI Taxonomy" id="52242"/>
    <lineage>
        <taxon>Bacteria</taxon>
        <taxon>Bacillati</taxon>
        <taxon>Bacillota</taxon>
        <taxon>Bacilli</taxon>
        <taxon>Lactobacillales</taxon>
        <taxon>Lactobacillaceae</taxon>
        <taxon>Lactobacillus</taxon>
    </lineage>
</organism>
<reference evidence="2" key="1">
    <citation type="submission" date="2017-04" db="EMBL/GenBank/DDBJ databases">
        <title>Function of individual gut microbiota members based on whole genome sequencing of pure cultures obtained from chicken caecum.</title>
        <authorList>
            <person name="Medvecky M."/>
            <person name="Cejkova D."/>
            <person name="Polansky O."/>
            <person name="Karasova D."/>
            <person name="Kubasova T."/>
            <person name="Cizek A."/>
            <person name="Rychlik I."/>
        </authorList>
    </citation>
    <scope>NUCLEOTIDE SEQUENCE [LARGE SCALE GENOMIC DNA]</scope>
    <source>
        <strain evidence="2">An101</strain>
    </source>
</reference>
<name>A0A1Y4W939_9LACO</name>